<accession>A0AAX2RJ25</accession>
<dbReference type="RefSeq" id="WP_134255047.1">
    <property type="nucleotide sequence ID" value="NZ_SNSF01000011.1"/>
</dbReference>
<sequence length="91" mass="9863">MTMDKQQKLIDQLGETVGAPIAAMGIALTHLIQHLHNAGIVDKEALATSLEATSKVQPPELMNAEAIAKNLYMLAQQIREAQSVEAPSRMQ</sequence>
<comment type="caution">
    <text evidence="1">The sequence shown here is derived from an EMBL/GenBank/DDBJ whole genome shotgun (WGS) entry which is preliminary data.</text>
</comment>
<proteinExistence type="predicted"/>
<dbReference type="EMBL" id="SNSQ01000040">
    <property type="protein sequence ID" value="TEU40313.1"/>
    <property type="molecule type" value="Genomic_DNA"/>
</dbReference>
<evidence type="ECO:0000313" key="1">
    <source>
        <dbReference type="EMBL" id="TEU40313.1"/>
    </source>
</evidence>
<name>A0AAX2RJ25_BURCE</name>
<dbReference type="AlphaFoldDB" id="A0AAX2RJ25"/>
<organism evidence="1 2">
    <name type="scientific">Burkholderia cepacia</name>
    <name type="common">Pseudomonas cepacia</name>
    <dbReference type="NCBI Taxonomy" id="292"/>
    <lineage>
        <taxon>Bacteria</taxon>
        <taxon>Pseudomonadati</taxon>
        <taxon>Pseudomonadota</taxon>
        <taxon>Betaproteobacteria</taxon>
        <taxon>Burkholderiales</taxon>
        <taxon>Burkholderiaceae</taxon>
        <taxon>Burkholderia</taxon>
        <taxon>Burkholderia cepacia complex</taxon>
    </lineage>
</organism>
<reference evidence="1 2" key="1">
    <citation type="submission" date="2019-03" db="EMBL/GenBank/DDBJ databases">
        <title>Burkholderia cepacia outbreak.</title>
        <authorList>
            <person name="Farzana R."/>
            <person name="Walsh T.R."/>
        </authorList>
    </citation>
    <scope>NUCLEOTIDE SEQUENCE [LARGE SCALE GENOMIC DNA]</scope>
    <source>
        <strain evidence="2">d13</strain>
    </source>
</reference>
<protein>
    <submittedName>
        <fullName evidence="1">Uncharacterized protein</fullName>
    </submittedName>
</protein>
<evidence type="ECO:0000313" key="2">
    <source>
        <dbReference type="Proteomes" id="UP000298234"/>
    </source>
</evidence>
<dbReference type="Proteomes" id="UP000298234">
    <property type="component" value="Unassembled WGS sequence"/>
</dbReference>
<gene>
    <name evidence="1" type="ORF">E3D37_28845</name>
</gene>